<keyword evidence="2" id="KW-1185">Reference proteome</keyword>
<proteinExistence type="predicted"/>
<dbReference type="InterPro" id="IPR003477">
    <property type="entry name" value="PemK-like"/>
</dbReference>
<dbReference type="Pfam" id="PF02452">
    <property type="entry name" value="PemK_toxin"/>
    <property type="match status" value="1"/>
</dbReference>
<organism evidence="1 2">
    <name type="scientific">Funneliformis geosporum</name>
    <dbReference type="NCBI Taxonomy" id="1117311"/>
    <lineage>
        <taxon>Eukaryota</taxon>
        <taxon>Fungi</taxon>
        <taxon>Fungi incertae sedis</taxon>
        <taxon>Mucoromycota</taxon>
        <taxon>Glomeromycotina</taxon>
        <taxon>Glomeromycetes</taxon>
        <taxon>Glomerales</taxon>
        <taxon>Glomeraceae</taxon>
        <taxon>Funneliformis</taxon>
    </lineage>
</organism>
<sequence length="154" mass="17553">MNNLVQPKQVVSIRINPQLYRQLKSEVGPGRVSAFIERLIARELSEQEQKLAQEYQAMVAKRIKRGDIYRIALDPTVEVVFQSESKPRKILTDQIRTVDKERLRGYKGTVDPEILTKIEKALGVVLALRRGFVLSSDLTGIPTKLLKEELARRG</sequence>
<dbReference type="EMBL" id="CAMKVN010004709">
    <property type="protein sequence ID" value="CAI2187600.1"/>
    <property type="molecule type" value="Genomic_DNA"/>
</dbReference>
<name>A0A9W4X5A8_9GLOM</name>
<evidence type="ECO:0000313" key="1">
    <source>
        <dbReference type="EMBL" id="CAI2187600.1"/>
    </source>
</evidence>
<dbReference type="OrthoDB" id="2413141at2759"/>
<dbReference type="AlphaFoldDB" id="A0A9W4X5A8"/>
<dbReference type="SUPFAM" id="SSF50118">
    <property type="entry name" value="Cell growth inhibitor/plasmid maintenance toxic component"/>
    <property type="match status" value="1"/>
</dbReference>
<evidence type="ECO:0000313" key="2">
    <source>
        <dbReference type="Proteomes" id="UP001153678"/>
    </source>
</evidence>
<gene>
    <name evidence="1" type="ORF">FWILDA_LOCUS13162</name>
</gene>
<dbReference type="Proteomes" id="UP001153678">
    <property type="component" value="Unassembled WGS sequence"/>
</dbReference>
<accession>A0A9W4X5A8</accession>
<dbReference type="GO" id="GO:0003677">
    <property type="term" value="F:DNA binding"/>
    <property type="evidence" value="ECO:0007669"/>
    <property type="project" value="InterPro"/>
</dbReference>
<dbReference type="InterPro" id="IPR011067">
    <property type="entry name" value="Plasmid_toxin/cell-grow_inhib"/>
</dbReference>
<comment type="caution">
    <text evidence="1">The sequence shown here is derived from an EMBL/GenBank/DDBJ whole genome shotgun (WGS) entry which is preliminary data.</text>
</comment>
<reference evidence="1" key="1">
    <citation type="submission" date="2022-08" db="EMBL/GenBank/DDBJ databases">
        <authorList>
            <person name="Kallberg Y."/>
            <person name="Tangrot J."/>
            <person name="Rosling A."/>
        </authorList>
    </citation>
    <scope>NUCLEOTIDE SEQUENCE</scope>
    <source>
        <strain evidence="1">Wild A</strain>
    </source>
</reference>
<dbReference type="Gene3D" id="2.30.30.110">
    <property type="match status" value="1"/>
</dbReference>
<protein>
    <submittedName>
        <fullName evidence="1">6262_t:CDS:1</fullName>
    </submittedName>
</protein>